<organism evidence="2 3">
    <name type="scientific">Neolamprologus brichardi</name>
    <name type="common">Fairy cichlid</name>
    <name type="synonym">Lamprologus brichardi</name>
    <dbReference type="NCBI Taxonomy" id="32507"/>
    <lineage>
        <taxon>Eukaryota</taxon>
        <taxon>Metazoa</taxon>
        <taxon>Chordata</taxon>
        <taxon>Craniata</taxon>
        <taxon>Vertebrata</taxon>
        <taxon>Euteleostomi</taxon>
        <taxon>Actinopterygii</taxon>
        <taxon>Neopterygii</taxon>
        <taxon>Teleostei</taxon>
        <taxon>Neoteleostei</taxon>
        <taxon>Acanthomorphata</taxon>
        <taxon>Ovalentaria</taxon>
        <taxon>Cichlomorphae</taxon>
        <taxon>Cichliformes</taxon>
        <taxon>Cichlidae</taxon>
        <taxon>African cichlids</taxon>
        <taxon>Pseudocrenilabrinae</taxon>
        <taxon>Lamprologini</taxon>
        <taxon>Neolamprologus</taxon>
    </lineage>
</organism>
<evidence type="ECO:0000313" key="3">
    <source>
        <dbReference type="Proteomes" id="UP000261580"/>
    </source>
</evidence>
<protein>
    <submittedName>
        <fullName evidence="2">Uncharacterized protein</fullName>
    </submittedName>
</protein>
<feature type="region of interest" description="Disordered" evidence="1">
    <location>
        <begin position="1"/>
        <end position="36"/>
    </location>
</feature>
<feature type="compositionally biased region" description="Pro residues" evidence="1">
    <location>
        <begin position="1"/>
        <end position="13"/>
    </location>
</feature>
<dbReference type="Bgee" id="ENSNBRG00000013404">
    <property type="expression patterns" value="Expressed in zone of skin and 2 other cell types or tissues"/>
</dbReference>
<keyword evidence="3" id="KW-1185">Reference proteome</keyword>
<sequence length="110" mass="12036">VASPPAGPHPPGLKAPANRRLQKHIHTSANREKRDSNTKYTYNITIATGEKEKSPTAALINANIYLHSFSPFALMSNELMSAIILFKPSVYVLDTLPLRQKVLSLIAASI</sequence>
<reference evidence="2" key="1">
    <citation type="submission" date="2025-08" db="UniProtKB">
        <authorList>
            <consortium name="Ensembl"/>
        </authorList>
    </citation>
    <scope>IDENTIFICATION</scope>
</reference>
<evidence type="ECO:0000256" key="1">
    <source>
        <dbReference type="SAM" id="MobiDB-lite"/>
    </source>
</evidence>
<evidence type="ECO:0000313" key="2">
    <source>
        <dbReference type="Ensembl" id="ENSNBRP00000017352.1"/>
    </source>
</evidence>
<reference evidence="2" key="2">
    <citation type="submission" date="2025-09" db="UniProtKB">
        <authorList>
            <consortium name="Ensembl"/>
        </authorList>
    </citation>
    <scope>IDENTIFICATION</scope>
</reference>
<dbReference type="AlphaFoldDB" id="A0A3Q4HJQ7"/>
<dbReference type="Proteomes" id="UP000261580">
    <property type="component" value="Unassembled WGS sequence"/>
</dbReference>
<name>A0A3Q4HJQ7_NEOBR</name>
<proteinExistence type="predicted"/>
<accession>A0A3Q4HJQ7</accession>
<dbReference type="Ensembl" id="ENSNBRT00000017818.1">
    <property type="protein sequence ID" value="ENSNBRP00000017352.1"/>
    <property type="gene ID" value="ENSNBRG00000013404.1"/>
</dbReference>